<feature type="domain" description="FIST" evidence="1">
    <location>
        <begin position="26"/>
        <end position="219"/>
    </location>
</feature>
<dbReference type="InterPro" id="IPR013702">
    <property type="entry name" value="FIST_domain_N"/>
</dbReference>
<proteinExistence type="predicted"/>
<name>A0ABW5NVX4_9FLAO</name>
<dbReference type="Pfam" id="PF08495">
    <property type="entry name" value="FIST"/>
    <property type="match status" value="1"/>
</dbReference>
<reference evidence="4" key="1">
    <citation type="journal article" date="2019" name="Int. J. Syst. Evol. Microbiol.">
        <title>The Global Catalogue of Microorganisms (GCM) 10K type strain sequencing project: providing services to taxonomists for standard genome sequencing and annotation.</title>
        <authorList>
            <consortium name="The Broad Institute Genomics Platform"/>
            <consortium name="The Broad Institute Genome Sequencing Center for Infectious Disease"/>
            <person name="Wu L."/>
            <person name="Ma J."/>
        </authorList>
    </citation>
    <scope>NUCLEOTIDE SEQUENCE [LARGE SCALE GENOMIC DNA]</scope>
    <source>
        <strain evidence="4">KCTC 42107</strain>
    </source>
</reference>
<sequence>MKVASILFRNGSFEQEKNDENLILADADLVLGFGSRELVSSEAVYTEVKEKFPVSKLVLCSSSGEINGTEVLDNTISFTIIKFSSTVVKSSEVNISDFPNSYEAGKVLMQNIDPVNLKFVLVISDGGLVNGSELVKGMNASKTDDVLIMGGLAGDAARFEKTVVGLNKLPSQGQIVALGFYGDKLMVSHGSLGGWESFGLERTVTKSKENVLSEIDDKNVLELYKSYLGKYAEELPGSALLFPLAIKMEDNEEPLVRTILSIDEDHSTMTFAGDIPEGSKVRFMKANFDRLIDAASGAAGACLDINSFTPKLALLISCVGRKLILGSRIDEEVEAVSEIFGKETMLIGFYSYGEISPLKPFADCVLHNQTMTITSLNEID</sequence>
<dbReference type="Pfam" id="PF10442">
    <property type="entry name" value="FIST_C"/>
    <property type="match status" value="1"/>
</dbReference>
<dbReference type="PANTHER" id="PTHR40252">
    <property type="entry name" value="BLR0328 PROTEIN"/>
    <property type="match status" value="1"/>
</dbReference>
<dbReference type="SMART" id="SM01204">
    <property type="entry name" value="FIST_C"/>
    <property type="match status" value="1"/>
</dbReference>
<dbReference type="EMBL" id="JBHUMD010000026">
    <property type="protein sequence ID" value="MFD2602743.1"/>
    <property type="molecule type" value="Genomic_DNA"/>
</dbReference>
<dbReference type="InterPro" id="IPR019494">
    <property type="entry name" value="FIST_C"/>
</dbReference>
<dbReference type="Proteomes" id="UP001597480">
    <property type="component" value="Unassembled WGS sequence"/>
</dbReference>
<accession>A0ABW5NVX4</accession>
<feature type="domain" description="FIST C-domain" evidence="2">
    <location>
        <begin position="220"/>
        <end position="358"/>
    </location>
</feature>
<organism evidence="3 4">
    <name type="scientific">Flavobacterium suzhouense</name>
    <dbReference type="NCBI Taxonomy" id="1529638"/>
    <lineage>
        <taxon>Bacteria</taxon>
        <taxon>Pseudomonadati</taxon>
        <taxon>Bacteroidota</taxon>
        <taxon>Flavobacteriia</taxon>
        <taxon>Flavobacteriales</taxon>
        <taxon>Flavobacteriaceae</taxon>
        <taxon>Flavobacterium</taxon>
    </lineage>
</organism>
<evidence type="ECO:0000313" key="4">
    <source>
        <dbReference type="Proteomes" id="UP001597480"/>
    </source>
</evidence>
<dbReference type="RefSeq" id="WP_379821176.1">
    <property type="nucleotide sequence ID" value="NZ_JBHUMD010000026.1"/>
</dbReference>
<evidence type="ECO:0000313" key="3">
    <source>
        <dbReference type="EMBL" id="MFD2602743.1"/>
    </source>
</evidence>
<gene>
    <name evidence="3" type="ORF">ACFSR3_11800</name>
</gene>
<dbReference type="SMART" id="SM00897">
    <property type="entry name" value="FIST"/>
    <property type="match status" value="1"/>
</dbReference>
<protein>
    <submittedName>
        <fullName evidence="3">FIST signal transduction protein</fullName>
    </submittedName>
</protein>
<evidence type="ECO:0000259" key="1">
    <source>
        <dbReference type="SMART" id="SM00897"/>
    </source>
</evidence>
<evidence type="ECO:0000259" key="2">
    <source>
        <dbReference type="SMART" id="SM01204"/>
    </source>
</evidence>
<keyword evidence="4" id="KW-1185">Reference proteome</keyword>
<dbReference type="PANTHER" id="PTHR40252:SF2">
    <property type="entry name" value="BLR0328 PROTEIN"/>
    <property type="match status" value="1"/>
</dbReference>
<comment type="caution">
    <text evidence="3">The sequence shown here is derived from an EMBL/GenBank/DDBJ whole genome shotgun (WGS) entry which is preliminary data.</text>
</comment>